<protein>
    <submittedName>
        <fullName evidence="1">Uncharacterized protein</fullName>
    </submittedName>
</protein>
<reference evidence="1" key="1">
    <citation type="journal article" date="2014" name="Front. Microbiol.">
        <title>High frequency of phylogenetically diverse reductive dehalogenase-homologous genes in deep subseafloor sedimentary metagenomes.</title>
        <authorList>
            <person name="Kawai M."/>
            <person name="Futagami T."/>
            <person name="Toyoda A."/>
            <person name="Takaki Y."/>
            <person name="Nishi S."/>
            <person name="Hori S."/>
            <person name="Arai W."/>
            <person name="Tsubouchi T."/>
            <person name="Morono Y."/>
            <person name="Uchiyama I."/>
            <person name="Ito T."/>
            <person name="Fujiyama A."/>
            <person name="Inagaki F."/>
            <person name="Takami H."/>
        </authorList>
    </citation>
    <scope>NUCLEOTIDE SEQUENCE</scope>
    <source>
        <strain evidence="1">Expedition CK06-06</strain>
    </source>
</reference>
<dbReference type="AlphaFoldDB" id="X0TFR8"/>
<feature type="non-terminal residue" evidence="1">
    <location>
        <position position="1"/>
    </location>
</feature>
<evidence type="ECO:0000313" key="1">
    <source>
        <dbReference type="EMBL" id="GAF86962.1"/>
    </source>
</evidence>
<accession>X0TFR8</accession>
<sequence>QIGPLSTEGFRNRLLDRNLPPPVNETLTQSGLVSKLQDIGKVINVPIFGVSNENIPVHYNEDEKMFPLGTFYRTTQNVNLNRFVPQNDDYRTYELTIPPNLGYPLPEGFGDKTKGFYPTSYNSEQFSLVNTGNQMGVKFPFNVIDNYKTLNFQKESSLGLVGGQELEKTIINKIAQIQDEANTESPSTGNITPPIGKDGGVSSYVNRLRGSEQYFNTLPVGAVGWNEHTNGQSGDQQEGVEPTLGTELRVNTLLERTNVSQVTFLFDLLGQNTYRPLYED</sequence>
<gene>
    <name evidence="1" type="ORF">S01H1_26991</name>
</gene>
<dbReference type="EMBL" id="BARS01016397">
    <property type="protein sequence ID" value="GAF86962.1"/>
    <property type="molecule type" value="Genomic_DNA"/>
</dbReference>
<name>X0TFR8_9ZZZZ</name>
<organism evidence="1">
    <name type="scientific">marine sediment metagenome</name>
    <dbReference type="NCBI Taxonomy" id="412755"/>
    <lineage>
        <taxon>unclassified sequences</taxon>
        <taxon>metagenomes</taxon>
        <taxon>ecological metagenomes</taxon>
    </lineage>
</organism>
<feature type="non-terminal residue" evidence="1">
    <location>
        <position position="280"/>
    </location>
</feature>
<proteinExistence type="predicted"/>
<comment type="caution">
    <text evidence="1">The sequence shown here is derived from an EMBL/GenBank/DDBJ whole genome shotgun (WGS) entry which is preliminary data.</text>
</comment>